<proteinExistence type="predicted"/>
<dbReference type="Proteomes" id="UP001204621">
    <property type="component" value="Unassembled WGS sequence"/>
</dbReference>
<dbReference type="RefSeq" id="WP_258812301.1">
    <property type="nucleotide sequence ID" value="NZ_JANUGU010000004.1"/>
</dbReference>
<keyword evidence="2" id="KW-1185">Reference proteome</keyword>
<gene>
    <name evidence="1" type="ORF">NX778_13670</name>
</gene>
<reference evidence="1 2" key="1">
    <citation type="submission" date="2022-08" db="EMBL/GenBank/DDBJ databases">
        <title>Reclassification of Massilia species as members of the genera Telluria, Duganella, Pseudoduganella, Mokoshia gen. nov. and Zemynaea gen. nov. using orthogonal and non-orthogonal genome-based approaches.</title>
        <authorList>
            <person name="Bowman J.P."/>
        </authorList>
    </citation>
    <scope>NUCLEOTIDE SEQUENCE [LARGE SCALE GENOMIC DNA]</scope>
    <source>
        <strain evidence="1 2">JCM 31606</strain>
    </source>
</reference>
<accession>A0ABT2CYR3</accession>
<dbReference type="EMBL" id="JANUGU010000004">
    <property type="protein sequence ID" value="MCS0659113.1"/>
    <property type="molecule type" value="Genomic_DNA"/>
</dbReference>
<comment type="caution">
    <text evidence="1">The sequence shown here is derived from an EMBL/GenBank/DDBJ whole genome shotgun (WGS) entry which is preliminary data.</text>
</comment>
<protein>
    <submittedName>
        <fullName evidence="1">Uncharacterized protein</fullName>
    </submittedName>
</protein>
<name>A0ABT2CYR3_9BURK</name>
<sequence length="199" mass="22321">MTNRLEARHSQREQVARAKAFEDARRFIRNASIHGGVAAHTVKSFLVRGDSSGRRVDGSSKRACICMSTFLYPGFLRDKQEYAALRGFWTHHLLAAMPSDEPCEAYANDQFANGELFYDGNPIASAVNWRKQHAVRIIQQLSAEFGENYLSWTSEIQLQGPGQALPVAVTEKVIALTLTEKTLQRALTEIQQWLSEPSP</sequence>
<evidence type="ECO:0000313" key="1">
    <source>
        <dbReference type="EMBL" id="MCS0659113.1"/>
    </source>
</evidence>
<evidence type="ECO:0000313" key="2">
    <source>
        <dbReference type="Proteomes" id="UP001204621"/>
    </source>
</evidence>
<organism evidence="1 2">
    <name type="scientific">Massilia terrae</name>
    <dbReference type="NCBI Taxonomy" id="1811224"/>
    <lineage>
        <taxon>Bacteria</taxon>
        <taxon>Pseudomonadati</taxon>
        <taxon>Pseudomonadota</taxon>
        <taxon>Betaproteobacteria</taxon>
        <taxon>Burkholderiales</taxon>
        <taxon>Oxalobacteraceae</taxon>
        <taxon>Telluria group</taxon>
        <taxon>Massilia</taxon>
    </lineage>
</organism>